<organism evidence="12 13">
    <name type="scientific">Sphingomonas jinjuensis</name>
    <dbReference type="NCBI Taxonomy" id="535907"/>
    <lineage>
        <taxon>Bacteria</taxon>
        <taxon>Pseudomonadati</taxon>
        <taxon>Pseudomonadota</taxon>
        <taxon>Alphaproteobacteria</taxon>
        <taxon>Sphingomonadales</taxon>
        <taxon>Sphingomonadaceae</taxon>
        <taxon>Sphingomonas</taxon>
    </lineage>
</organism>
<comment type="similarity">
    <text evidence="10">Belongs to the glutamate--cysteine ligase type 2 family. EgtA subfamily.</text>
</comment>
<dbReference type="GO" id="GO:0004357">
    <property type="term" value="F:glutamate-cysteine ligase activity"/>
    <property type="evidence" value="ECO:0007669"/>
    <property type="project" value="UniProtKB-UniRule"/>
</dbReference>
<dbReference type="NCBIfam" id="TIGR01436">
    <property type="entry name" value="glu_cys_lig_pln"/>
    <property type="match status" value="1"/>
</dbReference>
<dbReference type="PANTHER" id="PTHR34378:SF1">
    <property type="entry name" value="GLUTAMATE--CYSTEINE LIGASE, CHLOROPLASTIC"/>
    <property type="match status" value="1"/>
</dbReference>
<comment type="similarity">
    <text evidence="2">Belongs to the carboxylate-amine ligase family. Glutamate--cysteine ligase type 2 subfamily.</text>
</comment>
<evidence type="ECO:0000256" key="2">
    <source>
        <dbReference type="ARBA" id="ARBA00010253"/>
    </source>
</evidence>
<dbReference type="PANTHER" id="PTHR34378">
    <property type="entry name" value="GLUTAMATE--CYSTEINE LIGASE, CHLOROPLASTIC"/>
    <property type="match status" value="1"/>
</dbReference>
<reference evidence="12 13" key="1">
    <citation type="submission" date="2020-08" db="EMBL/GenBank/DDBJ databases">
        <title>Genomic Encyclopedia of Type Strains, Phase IV (KMG-IV): sequencing the most valuable type-strain genomes for metagenomic binning, comparative biology and taxonomic classification.</title>
        <authorList>
            <person name="Goeker M."/>
        </authorList>
    </citation>
    <scope>NUCLEOTIDE SEQUENCE [LARGE SCALE GENOMIC DNA]</scope>
    <source>
        <strain evidence="12 13">YC6723</strain>
    </source>
</reference>
<comment type="pathway">
    <text evidence="1">Sulfur metabolism; glutathione biosynthesis; glutathione from L-cysteine and L-glutamate: step 1/2.</text>
</comment>
<dbReference type="Gene3D" id="3.30.590.20">
    <property type="match status" value="1"/>
</dbReference>
<evidence type="ECO:0000313" key="13">
    <source>
        <dbReference type="Proteomes" id="UP000529795"/>
    </source>
</evidence>
<dbReference type="AlphaFoldDB" id="A0A840F3B7"/>
<evidence type="ECO:0000256" key="7">
    <source>
        <dbReference type="ARBA" id="ARBA00022840"/>
    </source>
</evidence>
<dbReference type="InterPro" id="IPR014746">
    <property type="entry name" value="Gln_synth/guanido_kin_cat_dom"/>
</dbReference>
<comment type="subunit">
    <text evidence="3">Homodimer or monomer when oxidized or reduced, respectively.</text>
</comment>
<evidence type="ECO:0000313" key="12">
    <source>
        <dbReference type="EMBL" id="MBB4153833.1"/>
    </source>
</evidence>
<comment type="caution">
    <text evidence="12">The sequence shown here is derived from an EMBL/GenBank/DDBJ whole genome shotgun (WGS) entry which is preliminary data.</text>
</comment>
<dbReference type="GO" id="GO:0005524">
    <property type="term" value="F:ATP binding"/>
    <property type="evidence" value="ECO:0007669"/>
    <property type="project" value="UniProtKB-UniRule"/>
</dbReference>
<evidence type="ECO:0000256" key="3">
    <source>
        <dbReference type="ARBA" id="ARBA00011153"/>
    </source>
</evidence>
<gene>
    <name evidence="12" type="ORF">GGQ80_001739</name>
</gene>
<protein>
    <recommendedName>
        <fullName evidence="10">Glutamate--cysteine ligase</fullName>
        <ecNumber evidence="10">6.3.2.2</ecNumber>
    </recommendedName>
</protein>
<sequence>MTTKTAVVTDSPIIESRDQLIASFARGEKPAERWRIGTEHEKFVYRRDDHRAPSWDEQGGIRDLLTQLQRFGWQPVEENGKLIALIGADGSVSLEPAGQFELSGAPLENLHQTCAETGRHLAQVKEVGDELGIGFLGLGMWPDKARGDLPLMPKGRYRIMLNHMPRVGSMGLDMMLRTCTIQVNLDYASEADMVQKFRVGLALQPLATALFANSPFTEGKPNGFLSYRSHIWSDTDPARTGMLPFVFEDGFGYERYADYMLDVPMYFAYRDGQYIDAAGLSFRDFLKGELSVLPGEKPTLDDWTDHLSTAFPEVRLKTFLEMRGADGGPWGRICALPALWVGLLYDQGALDAAWDLVKGWSLDERQTLRDAVPKLGLDAPLGNGRLRDIAAEVIDIASAGLSARARLDKAGDNETGFLDPLREIVRSGKVPAERLLERYHGAWNGDVAKVYDEASF</sequence>
<keyword evidence="9 11" id="KW-1015">Disulfide bond</keyword>
<keyword evidence="5" id="KW-0317">Glutathione biosynthesis</keyword>
<accession>A0A840F3B7</accession>
<keyword evidence="4 10" id="KW-0436">Ligase</keyword>
<keyword evidence="7 10" id="KW-0067">ATP-binding</keyword>
<evidence type="ECO:0000256" key="8">
    <source>
        <dbReference type="ARBA" id="ARBA00022946"/>
    </source>
</evidence>
<keyword evidence="13" id="KW-1185">Reference proteome</keyword>
<evidence type="ECO:0000256" key="9">
    <source>
        <dbReference type="ARBA" id="ARBA00023157"/>
    </source>
</evidence>
<keyword evidence="6 10" id="KW-0547">Nucleotide-binding</keyword>
<comment type="catalytic activity">
    <reaction evidence="10">
        <text>L-cysteine + L-glutamate + ATP = gamma-L-glutamyl-L-cysteine + ADP + phosphate + H(+)</text>
        <dbReference type="Rhea" id="RHEA:13285"/>
        <dbReference type="ChEBI" id="CHEBI:15378"/>
        <dbReference type="ChEBI" id="CHEBI:29985"/>
        <dbReference type="ChEBI" id="CHEBI:30616"/>
        <dbReference type="ChEBI" id="CHEBI:35235"/>
        <dbReference type="ChEBI" id="CHEBI:43474"/>
        <dbReference type="ChEBI" id="CHEBI:58173"/>
        <dbReference type="ChEBI" id="CHEBI:456216"/>
        <dbReference type="EC" id="6.3.2.2"/>
    </reaction>
</comment>
<evidence type="ECO:0000256" key="10">
    <source>
        <dbReference type="PIRNR" id="PIRNR017901"/>
    </source>
</evidence>
<name>A0A840F3B7_9SPHN</name>
<dbReference type="Pfam" id="PF04107">
    <property type="entry name" value="GCS2"/>
    <property type="match status" value="1"/>
</dbReference>
<dbReference type="PIRSF" id="PIRSF017901">
    <property type="entry name" value="GCL"/>
    <property type="match status" value="1"/>
</dbReference>
<evidence type="ECO:0000256" key="4">
    <source>
        <dbReference type="ARBA" id="ARBA00022598"/>
    </source>
</evidence>
<proteinExistence type="inferred from homology"/>
<dbReference type="EC" id="6.3.2.2" evidence="10"/>
<feature type="disulfide bond" evidence="11">
    <location>
        <begin position="114"/>
        <end position="334"/>
    </location>
</feature>
<comment type="function">
    <text evidence="10">Catalyzes the synthesis of gamma-glutamylcysteine (gamma-GC).</text>
</comment>
<dbReference type="InterPro" id="IPR035434">
    <property type="entry name" value="GCL_bact_plant"/>
</dbReference>
<dbReference type="InterPro" id="IPR011556">
    <property type="entry name" value="Glut_cys_lig_pln_type"/>
</dbReference>
<dbReference type="RefSeq" id="WP_183983780.1">
    <property type="nucleotide sequence ID" value="NZ_JACIEV010000004.1"/>
</dbReference>
<evidence type="ECO:0000256" key="1">
    <source>
        <dbReference type="ARBA" id="ARBA00005006"/>
    </source>
</evidence>
<evidence type="ECO:0000256" key="11">
    <source>
        <dbReference type="PIRSR" id="PIRSR017901-50"/>
    </source>
</evidence>
<dbReference type="EMBL" id="JACIEV010000004">
    <property type="protein sequence ID" value="MBB4153833.1"/>
    <property type="molecule type" value="Genomic_DNA"/>
</dbReference>
<dbReference type="SUPFAM" id="SSF55931">
    <property type="entry name" value="Glutamine synthetase/guanido kinase"/>
    <property type="match status" value="1"/>
</dbReference>
<keyword evidence="8" id="KW-0809">Transit peptide</keyword>
<evidence type="ECO:0000256" key="5">
    <source>
        <dbReference type="ARBA" id="ARBA00022684"/>
    </source>
</evidence>
<dbReference type="Proteomes" id="UP000529795">
    <property type="component" value="Unassembled WGS sequence"/>
</dbReference>
<evidence type="ECO:0000256" key="6">
    <source>
        <dbReference type="ARBA" id="ARBA00022741"/>
    </source>
</evidence>
<dbReference type="GO" id="GO:0006750">
    <property type="term" value="P:glutathione biosynthetic process"/>
    <property type="evidence" value="ECO:0007669"/>
    <property type="project" value="UniProtKB-UniRule"/>
</dbReference>
<dbReference type="InterPro" id="IPR006336">
    <property type="entry name" value="GCS2"/>
</dbReference>